<protein>
    <submittedName>
        <fullName evidence="10">Purine permease</fullName>
    </submittedName>
</protein>
<feature type="transmembrane region" description="Helical" evidence="9">
    <location>
        <begin position="176"/>
        <end position="199"/>
    </location>
</feature>
<feature type="transmembrane region" description="Helical" evidence="9">
    <location>
        <begin position="6"/>
        <end position="28"/>
    </location>
</feature>
<evidence type="ECO:0000256" key="8">
    <source>
        <dbReference type="SAM" id="MobiDB-lite"/>
    </source>
</evidence>
<feature type="region of interest" description="Disordered" evidence="8">
    <location>
        <begin position="416"/>
        <end position="436"/>
    </location>
</feature>
<dbReference type="PANTHER" id="PTHR42810:SF4">
    <property type="entry name" value="URIC ACID TRANSPORTER UACT"/>
    <property type="match status" value="1"/>
</dbReference>
<feature type="transmembrane region" description="Helical" evidence="9">
    <location>
        <begin position="87"/>
        <end position="106"/>
    </location>
</feature>
<evidence type="ECO:0000256" key="7">
    <source>
        <dbReference type="ARBA" id="ARBA00023136"/>
    </source>
</evidence>
<feature type="transmembrane region" description="Helical" evidence="9">
    <location>
        <begin position="299"/>
        <end position="322"/>
    </location>
</feature>
<dbReference type="NCBIfam" id="NF037981">
    <property type="entry name" value="NCS2_1"/>
    <property type="match status" value="1"/>
</dbReference>
<feature type="transmembrane region" description="Helical" evidence="9">
    <location>
        <begin position="211"/>
        <end position="233"/>
    </location>
</feature>
<evidence type="ECO:0000313" key="11">
    <source>
        <dbReference type="Proteomes" id="UP000317039"/>
    </source>
</evidence>
<dbReference type="GO" id="GO:0042907">
    <property type="term" value="F:xanthine transmembrane transporter activity"/>
    <property type="evidence" value="ECO:0007669"/>
    <property type="project" value="TreeGrafter"/>
</dbReference>
<keyword evidence="3" id="KW-0813">Transport</keyword>
<feature type="transmembrane region" description="Helical" evidence="9">
    <location>
        <begin position="385"/>
        <end position="408"/>
    </location>
</feature>
<evidence type="ECO:0000256" key="6">
    <source>
        <dbReference type="ARBA" id="ARBA00022989"/>
    </source>
</evidence>
<keyword evidence="5 9" id="KW-0812">Transmembrane</keyword>
<evidence type="ECO:0000256" key="1">
    <source>
        <dbReference type="ARBA" id="ARBA00004651"/>
    </source>
</evidence>
<sequence>MPLGLQHVIVAYSGMVTVPLVIGLGVGLSPAQVTTLVTANVLISGVATLIQTLGIFNIGVRLPIVMGSTFTGITPAIIVGSDSGLPAVFGATILVGLLTWVIAPWFAQLSRYFPPIVTGTTIAIIGFSLLPKTATLISGPESAADHGAPKRLLLALGTIALVVVLERVMRPAVGRFAILIALIVGTLAAWPLGLTDFSATRDAPLFGMVEPFAFGAPTFVLAAILPMLVVQIVNMVESTGDTLATGQIVDRTLGPRDIARALRADGVGTALAGVFSSFTFVTFGGNVGLVSITRVKSRYVVATAGAILVIIGLIPKIGAVVASLPGPVLGGIGVVMFGTLGAIGIKFMLEADFSQPRNHMIVAIAFGFGLMPVGAPDFYTQLPGPLQTVLSSGIAAGGIAAFLLNLLLNGVQREQPAPARASGDDAEPDRVTRVEE</sequence>
<evidence type="ECO:0000313" key="10">
    <source>
        <dbReference type="EMBL" id="QDP83720.1"/>
    </source>
</evidence>
<dbReference type="GO" id="GO:0005886">
    <property type="term" value="C:plasma membrane"/>
    <property type="evidence" value="ECO:0007669"/>
    <property type="project" value="UniProtKB-SubCell"/>
</dbReference>
<evidence type="ECO:0000256" key="5">
    <source>
        <dbReference type="ARBA" id="ARBA00022692"/>
    </source>
</evidence>
<name>A0A516NXU8_9NOCA</name>
<dbReference type="NCBIfam" id="TIGR03173">
    <property type="entry name" value="pbuX"/>
    <property type="match status" value="1"/>
</dbReference>
<feature type="transmembrane region" description="Helical" evidence="9">
    <location>
        <begin position="35"/>
        <end position="56"/>
    </location>
</feature>
<evidence type="ECO:0000256" key="9">
    <source>
        <dbReference type="SAM" id="Phobius"/>
    </source>
</evidence>
<keyword evidence="7 9" id="KW-0472">Membrane</keyword>
<dbReference type="KEGG" id="nod:FOH10_23370"/>
<dbReference type="Pfam" id="PF00860">
    <property type="entry name" value="Xan_ur_permease"/>
    <property type="match status" value="1"/>
</dbReference>
<dbReference type="InterPro" id="IPR006042">
    <property type="entry name" value="Xan_ur_permease"/>
</dbReference>
<dbReference type="PROSITE" id="PS01116">
    <property type="entry name" value="XANTH_URACIL_PERMASE"/>
    <property type="match status" value="1"/>
</dbReference>
<proteinExistence type="inferred from homology"/>
<feature type="transmembrane region" description="Helical" evidence="9">
    <location>
        <begin position="361"/>
        <end position="379"/>
    </location>
</feature>
<feature type="transmembrane region" description="Helical" evidence="9">
    <location>
        <begin position="112"/>
        <end position="131"/>
    </location>
</feature>
<dbReference type="NCBIfam" id="TIGR00801">
    <property type="entry name" value="ncs2"/>
    <property type="match status" value="1"/>
</dbReference>
<keyword evidence="4" id="KW-1003">Cell membrane</keyword>
<evidence type="ECO:0000256" key="4">
    <source>
        <dbReference type="ARBA" id="ARBA00022475"/>
    </source>
</evidence>
<dbReference type="PANTHER" id="PTHR42810">
    <property type="entry name" value="PURINE PERMEASE C1399.01C-RELATED"/>
    <property type="match status" value="1"/>
</dbReference>
<organism evidence="10 11">
    <name type="scientific">Nocardia otitidiscaviarum</name>
    <dbReference type="NCBI Taxonomy" id="1823"/>
    <lineage>
        <taxon>Bacteria</taxon>
        <taxon>Bacillati</taxon>
        <taxon>Actinomycetota</taxon>
        <taxon>Actinomycetes</taxon>
        <taxon>Mycobacteriales</taxon>
        <taxon>Nocardiaceae</taxon>
        <taxon>Nocardia</taxon>
    </lineage>
</organism>
<dbReference type="InterPro" id="IPR006043">
    <property type="entry name" value="NCS2"/>
</dbReference>
<comment type="similarity">
    <text evidence="2">Belongs to the nucleobase:cation symporter-2 (NCS2) (TC 2.A.40) family.</text>
</comment>
<dbReference type="Proteomes" id="UP000317039">
    <property type="component" value="Chromosome"/>
</dbReference>
<dbReference type="InterPro" id="IPR017588">
    <property type="entry name" value="UacT-like"/>
</dbReference>
<keyword evidence="6 9" id="KW-1133">Transmembrane helix</keyword>
<comment type="subcellular location">
    <subcellularLocation>
        <location evidence="1">Cell membrane</location>
        <topology evidence="1">Multi-pass membrane protein</topology>
    </subcellularLocation>
</comment>
<feature type="transmembrane region" description="Helical" evidence="9">
    <location>
        <begin position="328"/>
        <end position="349"/>
    </location>
</feature>
<dbReference type="AlphaFoldDB" id="A0A516NXU8"/>
<dbReference type="EMBL" id="CP041695">
    <property type="protein sequence ID" value="QDP83720.1"/>
    <property type="molecule type" value="Genomic_DNA"/>
</dbReference>
<evidence type="ECO:0000256" key="3">
    <source>
        <dbReference type="ARBA" id="ARBA00022448"/>
    </source>
</evidence>
<gene>
    <name evidence="10" type="ORF">FOH10_23370</name>
</gene>
<feature type="transmembrane region" description="Helical" evidence="9">
    <location>
        <begin position="62"/>
        <end position="80"/>
    </location>
</feature>
<evidence type="ECO:0000256" key="2">
    <source>
        <dbReference type="ARBA" id="ARBA00008821"/>
    </source>
</evidence>
<accession>A0A516NXU8</accession>
<reference evidence="10 11" key="1">
    <citation type="submission" date="2019-07" db="EMBL/GenBank/DDBJ databases">
        <title>Complete Genome Sequence and Methylome Analysis of Nocardia otitidis-caviarum NEB252.</title>
        <authorList>
            <person name="Fomenkov A."/>
            <person name="Anton B.P."/>
            <person name="Vincze T."/>
            <person name="Roberts R.J."/>
        </authorList>
    </citation>
    <scope>NUCLEOTIDE SEQUENCE [LARGE SCALE GENOMIC DNA]</scope>
    <source>
        <strain evidence="10 11">NEB252</strain>
    </source>
</reference>
<feature type="transmembrane region" description="Helical" evidence="9">
    <location>
        <begin position="152"/>
        <end position="170"/>
    </location>
</feature>